<comment type="caution">
    <text evidence="1">The sequence shown here is derived from an EMBL/GenBank/DDBJ whole genome shotgun (WGS) entry which is preliminary data.</text>
</comment>
<evidence type="ECO:0008006" key="3">
    <source>
        <dbReference type="Google" id="ProtNLM"/>
    </source>
</evidence>
<dbReference type="PANTHER" id="PTHR38440:SF1">
    <property type="entry name" value="UPF0398 PROTEIN SPR0331"/>
    <property type="match status" value="1"/>
</dbReference>
<organism evidence="1 2">
    <name type="scientific">Myceligenerans indicum</name>
    <dbReference type="NCBI Taxonomy" id="2593663"/>
    <lineage>
        <taxon>Bacteria</taxon>
        <taxon>Bacillati</taxon>
        <taxon>Actinomycetota</taxon>
        <taxon>Actinomycetes</taxon>
        <taxon>Micrococcales</taxon>
        <taxon>Promicromonosporaceae</taxon>
        <taxon>Myceligenerans</taxon>
    </lineage>
</organism>
<accession>A0ABS1LQC4</accession>
<protein>
    <recommendedName>
        <fullName evidence="3">DUF2493 domain-containing protein</fullName>
    </recommendedName>
</protein>
<proteinExistence type="predicted"/>
<reference evidence="1 2" key="1">
    <citation type="journal article" date="2021" name="Arch. Microbiol.">
        <title>Myceligenerans indicum sp. nov., an actinobacterium isolated from mangrove sediment of Sundarbans, India.</title>
        <authorList>
            <person name="Asha K."/>
            <person name="Bhadury P."/>
        </authorList>
    </citation>
    <scope>NUCLEOTIDE SEQUENCE [LARGE SCALE GENOMIC DNA]</scope>
    <source>
        <strain evidence="1 2">I2</strain>
    </source>
</reference>
<dbReference type="SUPFAM" id="SSF102405">
    <property type="entry name" value="MCP/YpsA-like"/>
    <property type="match status" value="1"/>
</dbReference>
<dbReference type="PANTHER" id="PTHR38440">
    <property type="entry name" value="UPF0398 PROTEIN YPSA"/>
    <property type="match status" value="1"/>
</dbReference>
<gene>
    <name evidence="1" type="ORF">HGK34_19780</name>
</gene>
<dbReference type="InterPro" id="IPR010697">
    <property type="entry name" value="YspA"/>
</dbReference>
<evidence type="ECO:0000313" key="1">
    <source>
        <dbReference type="EMBL" id="MBL0888491.1"/>
    </source>
</evidence>
<keyword evidence="2" id="KW-1185">Reference proteome</keyword>
<dbReference type="Proteomes" id="UP000675409">
    <property type="component" value="Unassembled WGS sequence"/>
</dbReference>
<sequence length="157" mass="16793">MAITGHRGLPPQVEADISRTLDDFLDQQTASGPIVGLSCLADGADQLFAEAVLAHGGGLDVIIPARQYRAGLPRESHERYDQLMEQATTVHRCDHDASTSQAHMDASTFMVDHADILVAVWDGQPARAHGGTADVVAYARRSGKPVVVVWPVGATRD</sequence>
<dbReference type="Gene3D" id="3.40.50.450">
    <property type="match status" value="1"/>
</dbReference>
<name>A0ABS1LQC4_9MICO</name>
<dbReference type="EMBL" id="JABBYC010000059">
    <property type="protein sequence ID" value="MBL0888491.1"/>
    <property type="molecule type" value="Genomic_DNA"/>
</dbReference>
<evidence type="ECO:0000313" key="2">
    <source>
        <dbReference type="Proteomes" id="UP000675409"/>
    </source>
</evidence>